<evidence type="ECO:0000313" key="2">
    <source>
        <dbReference type="Proteomes" id="UP000814128"/>
    </source>
</evidence>
<keyword evidence="2" id="KW-1185">Reference proteome</keyword>
<reference evidence="1" key="1">
    <citation type="submission" date="2021-02" db="EMBL/GenBank/DDBJ databases">
        <authorList>
            <consortium name="DOE Joint Genome Institute"/>
            <person name="Ahrendt S."/>
            <person name="Looney B.P."/>
            <person name="Miyauchi S."/>
            <person name="Morin E."/>
            <person name="Drula E."/>
            <person name="Courty P.E."/>
            <person name="Chicoki N."/>
            <person name="Fauchery L."/>
            <person name="Kohler A."/>
            <person name="Kuo A."/>
            <person name="Labutti K."/>
            <person name="Pangilinan J."/>
            <person name="Lipzen A."/>
            <person name="Riley R."/>
            <person name="Andreopoulos W."/>
            <person name="He G."/>
            <person name="Johnson J."/>
            <person name="Barry K.W."/>
            <person name="Grigoriev I.V."/>
            <person name="Nagy L."/>
            <person name="Hibbett D."/>
            <person name="Henrissat B."/>
            <person name="Matheny P.B."/>
            <person name="Labbe J."/>
            <person name="Martin F."/>
        </authorList>
    </citation>
    <scope>NUCLEOTIDE SEQUENCE</scope>
    <source>
        <strain evidence="1">EC-137</strain>
    </source>
</reference>
<protein>
    <submittedName>
        <fullName evidence="1">FAD-binding domain-containing protein</fullName>
    </submittedName>
</protein>
<organism evidence="1 2">
    <name type="scientific">Vararia minispora EC-137</name>
    <dbReference type="NCBI Taxonomy" id="1314806"/>
    <lineage>
        <taxon>Eukaryota</taxon>
        <taxon>Fungi</taxon>
        <taxon>Dikarya</taxon>
        <taxon>Basidiomycota</taxon>
        <taxon>Agaricomycotina</taxon>
        <taxon>Agaricomycetes</taxon>
        <taxon>Russulales</taxon>
        <taxon>Lachnocladiaceae</taxon>
        <taxon>Vararia</taxon>
    </lineage>
</organism>
<dbReference type="EMBL" id="MU273472">
    <property type="protein sequence ID" value="KAI0036361.1"/>
    <property type="molecule type" value="Genomic_DNA"/>
</dbReference>
<comment type="caution">
    <text evidence="1">The sequence shown here is derived from an EMBL/GenBank/DDBJ whole genome shotgun (WGS) entry which is preliminary data.</text>
</comment>
<gene>
    <name evidence="1" type="ORF">K488DRAFT_76036</name>
</gene>
<dbReference type="Proteomes" id="UP000814128">
    <property type="component" value="Unassembled WGS sequence"/>
</dbReference>
<evidence type="ECO:0000313" key="1">
    <source>
        <dbReference type="EMBL" id="KAI0036361.1"/>
    </source>
</evidence>
<name>A0ACB8QYM6_9AGAM</name>
<accession>A0ACB8QYM6</accession>
<reference evidence="1" key="2">
    <citation type="journal article" date="2022" name="New Phytol.">
        <title>Evolutionary transition to the ectomycorrhizal habit in the genomes of a hyperdiverse lineage of mushroom-forming fungi.</title>
        <authorList>
            <person name="Looney B."/>
            <person name="Miyauchi S."/>
            <person name="Morin E."/>
            <person name="Drula E."/>
            <person name="Courty P.E."/>
            <person name="Kohler A."/>
            <person name="Kuo A."/>
            <person name="LaButti K."/>
            <person name="Pangilinan J."/>
            <person name="Lipzen A."/>
            <person name="Riley R."/>
            <person name="Andreopoulos W."/>
            <person name="He G."/>
            <person name="Johnson J."/>
            <person name="Nolan M."/>
            <person name="Tritt A."/>
            <person name="Barry K.W."/>
            <person name="Grigoriev I.V."/>
            <person name="Nagy L.G."/>
            <person name="Hibbett D."/>
            <person name="Henrissat B."/>
            <person name="Matheny P.B."/>
            <person name="Labbe J."/>
            <person name="Martin F.M."/>
        </authorList>
    </citation>
    <scope>NUCLEOTIDE SEQUENCE</scope>
    <source>
        <strain evidence="1">EC-137</strain>
    </source>
</reference>
<proteinExistence type="predicted"/>
<sequence>MFKKALWPTVGAAALAWASPPEARAISDVCSQIASTVSNATIVSYPSSVRYAEDNAHWASSSSQDSACSVRPVTAEDVSTIVKGGGHTTNVGFSSTTGVQIAMSALNAVVLHANESTVDIGAGCLWDDVYEALDGTGVNVVGGRVSGVGMAGFTLGGGYSWKTNQYGFSLDNVVAFELVLPNGVITTVTEDDTDLFFGLRGGFIAHSEANMDAVSAAVAEFSAKVKDPKASILPTYGASAGTPSVFTLIFYDGPTPPNGTFDNLLAIPALFSSVQTQSFHSLITSFPTTNPTAGPRGAFTSVQVMELTPGVIGFIQNLTSTTAGPLLLDHGVSYFSYDVEPFDVGLYTHGSPSAWPPDRSRGLLPINLYFTWSDESKDEEIIGIMTQLAENITSFADAEGQCVGNAALYGNYALGDTPVEDIYGANVAKLRAIKKLVDPYRIMDLAGGFKF</sequence>